<keyword evidence="3" id="KW-1185">Reference proteome</keyword>
<dbReference type="InterPro" id="IPR053182">
    <property type="entry name" value="YobU-like_regulator"/>
</dbReference>
<dbReference type="RefSeq" id="WP_091088288.1">
    <property type="nucleotide sequence ID" value="NZ_FNRD01000005.1"/>
</dbReference>
<dbReference type="STRING" id="150146.SAMN05443667_105198"/>
<name>A0A1H4C338_9FLAO</name>
<evidence type="ECO:0000259" key="1">
    <source>
        <dbReference type="SMART" id="SM00871"/>
    </source>
</evidence>
<evidence type="ECO:0000313" key="2">
    <source>
        <dbReference type="EMBL" id="SEA54764.1"/>
    </source>
</evidence>
<dbReference type="InterPro" id="IPR011256">
    <property type="entry name" value="Reg_factor_effector_dom_sf"/>
</dbReference>
<feature type="domain" description="AraC effector-binding" evidence="1">
    <location>
        <begin position="1"/>
        <end position="157"/>
    </location>
</feature>
<dbReference type="InterPro" id="IPR010499">
    <property type="entry name" value="AraC_E-bd"/>
</dbReference>
<accession>A0A1H4C338</accession>
<dbReference type="PANTHER" id="PTHR36444:SF2">
    <property type="entry name" value="TRANSCRIPTIONAL REGULATOR PROTEIN YOBU-RELATED"/>
    <property type="match status" value="1"/>
</dbReference>
<dbReference type="SMART" id="SM00871">
    <property type="entry name" value="AraC_E_bind"/>
    <property type="match status" value="1"/>
</dbReference>
<dbReference type="Proteomes" id="UP000198951">
    <property type="component" value="Unassembled WGS sequence"/>
</dbReference>
<dbReference type="Pfam" id="PF06445">
    <property type="entry name" value="GyrI-like"/>
    <property type="match status" value="1"/>
</dbReference>
<protein>
    <submittedName>
        <fullName evidence="2">AraC family transcriptional regulator</fullName>
    </submittedName>
</protein>
<dbReference type="SUPFAM" id="SSF55136">
    <property type="entry name" value="Probable bacterial effector-binding domain"/>
    <property type="match status" value="1"/>
</dbReference>
<evidence type="ECO:0000313" key="3">
    <source>
        <dbReference type="Proteomes" id="UP000198951"/>
    </source>
</evidence>
<gene>
    <name evidence="2" type="ORF">SAMN05443667_105198</name>
</gene>
<dbReference type="EMBL" id="FNRD01000005">
    <property type="protein sequence ID" value="SEA54764.1"/>
    <property type="molecule type" value="Genomic_DNA"/>
</dbReference>
<dbReference type="OrthoDB" id="8560232at2"/>
<reference evidence="3" key="1">
    <citation type="submission" date="2016-10" db="EMBL/GenBank/DDBJ databases">
        <authorList>
            <person name="Varghese N."/>
            <person name="Submissions S."/>
        </authorList>
    </citation>
    <scope>NUCLEOTIDE SEQUENCE [LARGE SCALE GENOMIC DNA]</scope>
    <source>
        <strain evidence="3">DSM 22376</strain>
    </source>
</reference>
<dbReference type="InterPro" id="IPR029442">
    <property type="entry name" value="GyrI-like"/>
</dbReference>
<sequence>MIPRIALFPETKLIGMRMTMSYSDYKARELWKRFMPRRKEVLNTIGTDYYSMQLFSPTFYDNFNPTAAFEYWAAVATTDLEKIPEGMDSFTINHGLYAIFTYKGDANGAPAAFEYIFATWLPSSEYVLDDRPHFEILGDKYKNDHPDSEEEIWIPVKLKKQ</sequence>
<dbReference type="Gene3D" id="3.20.80.10">
    <property type="entry name" value="Regulatory factor, effector binding domain"/>
    <property type="match status" value="1"/>
</dbReference>
<dbReference type="PANTHER" id="PTHR36444">
    <property type="entry name" value="TRANSCRIPTIONAL REGULATOR PROTEIN YOBU-RELATED"/>
    <property type="match status" value="1"/>
</dbReference>
<organism evidence="2 3">
    <name type="scientific">Flavobacterium gillisiae</name>
    <dbReference type="NCBI Taxonomy" id="150146"/>
    <lineage>
        <taxon>Bacteria</taxon>
        <taxon>Pseudomonadati</taxon>
        <taxon>Bacteroidota</taxon>
        <taxon>Flavobacteriia</taxon>
        <taxon>Flavobacteriales</taxon>
        <taxon>Flavobacteriaceae</taxon>
        <taxon>Flavobacterium</taxon>
    </lineage>
</organism>
<dbReference type="AlphaFoldDB" id="A0A1H4C338"/>
<proteinExistence type="predicted"/>